<sequence>MRETDILIIGGGIAGAGAAYFLSSHARVTLVEAEAQAGYHTTGRSAAFYAETYGGPKLQPLTTASKPFFVAPPEGYTDVPLVGPRGEIQLFREDERTVALKAFADKQAALPAVRMIDRDEVLALAPFLDGSRFAGAIYDPECRDLDVAALHQGYLRGLRKAGGDILLDAGVESLRREGGRWIATTRAGEIAAPVIVNAAGAWADKVAAMAGLAPLGIMPLRRTIVTIENPGLEGFRRAAPVTMDIGENWYFKPEGEGFLLSPADETPSEPCDAQPEMEDVALAIDSFEKAVGASVSKLRSKWAGLRSFAPDRAPVIGFDPRAEGFFWSAGQGGFGIQTSPAWSATAACLLRGVPLPDAFVAAGVDPEVYAPARLIP</sequence>
<dbReference type="RefSeq" id="WP_289504825.1">
    <property type="nucleotide sequence ID" value="NZ_CP116805.1"/>
</dbReference>
<dbReference type="Pfam" id="PF01266">
    <property type="entry name" value="DAO"/>
    <property type="match status" value="1"/>
</dbReference>
<dbReference type="AlphaFoldDB" id="A0AAF0BM54"/>
<dbReference type="PANTHER" id="PTHR13847:SF287">
    <property type="entry name" value="FAD-DEPENDENT OXIDOREDUCTASE DOMAIN-CONTAINING PROTEIN 1"/>
    <property type="match status" value="1"/>
</dbReference>
<evidence type="ECO:0000313" key="4">
    <source>
        <dbReference type="Proteomes" id="UP001217500"/>
    </source>
</evidence>
<dbReference type="SUPFAM" id="SSF51905">
    <property type="entry name" value="FAD/NAD(P)-binding domain"/>
    <property type="match status" value="1"/>
</dbReference>
<dbReference type="PANTHER" id="PTHR13847">
    <property type="entry name" value="SARCOSINE DEHYDROGENASE-RELATED"/>
    <property type="match status" value="1"/>
</dbReference>
<gene>
    <name evidence="3" type="ORF">PH603_04745</name>
</gene>
<dbReference type="GO" id="GO:0005737">
    <property type="term" value="C:cytoplasm"/>
    <property type="evidence" value="ECO:0007669"/>
    <property type="project" value="TreeGrafter"/>
</dbReference>
<accession>A0AAF0BM54</accession>
<organism evidence="3 4">
    <name type="scientific">Gimibacter soli</name>
    <dbReference type="NCBI Taxonomy" id="3024400"/>
    <lineage>
        <taxon>Bacteria</taxon>
        <taxon>Pseudomonadati</taxon>
        <taxon>Pseudomonadota</taxon>
        <taxon>Alphaproteobacteria</taxon>
        <taxon>Kordiimonadales</taxon>
        <taxon>Temperatibacteraceae</taxon>
        <taxon>Gimibacter</taxon>
    </lineage>
</organism>
<name>A0AAF0BM54_9PROT</name>
<evidence type="ECO:0000256" key="1">
    <source>
        <dbReference type="ARBA" id="ARBA00023002"/>
    </source>
</evidence>
<reference evidence="3" key="1">
    <citation type="submission" date="2023-01" db="EMBL/GenBank/DDBJ databases">
        <title>The genome sequence of Kordiimonadaceae bacterium 6D33.</title>
        <authorList>
            <person name="Liu Y."/>
        </authorList>
    </citation>
    <scope>NUCLEOTIDE SEQUENCE</scope>
    <source>
        <strain evidence="3">6D33</strain>
    </source>
</reference>
<protein>
    <submittedName>
        <fullName evidence="3">FAD-binding oxidoreductase</fullName>
    </submittedName>
</protein>
<dbReference type="GO" id="GO:0016491">
    <property type="term" value="F:oxidoreductase activity"/>
    <property type="evidence" value="ECO:0007669"/>
    <property type="project" value="UniProtKB-KW"/>
</dbReference>
<keyword evidence="4" id="KW-1185">Reference proteome</keyword>
<dbReference type="KEGG" id="gso:PH603_04745"/>
<dbReference type="Gene3D" id="3.30.9.10">
    <property type="entry name" value="D-Amino Acid Oxidase, subunit A, domain 2"/>
    <property type="match status" value="1"/>
</dbReference>
<dbReference type="EMBL" id="CP116805">
    <property type="protein sequence ID" value="WCL55067.1"/>
    <property type="molecule type" value="Genomic_DNA"/>
</dbReference>
<dbReference type="InterPro" id="IPR036188">
    <property type="entry name" value="FAD/NAD-bd_sf"/>
</dbReference>
<keyword evidence="1" id="KW-0560">Oxidoreductase</keyword>
<proteinExistence type="predicted"/>
<dbReference type="InterPro" id="IPR006076">
    <property type="entry name" value="FAD-dep_OxRdtase"/>
</dbReference>
<feature type="domain" description="FAD dependent oxidoreductase" evidence="2">
    <location>
        <begin position="5"/>
        <end position="342"/>
    </location>
</feature>
<evidence type="ECO:0000313" key="3">
    <source>
        <dbReference type="EMBL" id="WCL55067.1"/>
    </source>
</evidence>
<dbReference type="Gene3D" id="3.50.50.60">
    <property type="entry name" value="FAD/NAD(P)-binding domain"/>
    <property type="match status" value="1"/>
</dbReference>
<evidence type="ECO:0000259" key="2">
    <source>
        <dbReference type="Pfam" id="PF01266"/>
    </source>
</evidence>
<dbReference type="Proteomes" id="UP001217500">
    <property type="component" value="Chromosome"/>
</dbReference>